<evidence type="ECO:0000256" key="8">
    <source>
        <dbReference type="ARBA" id="ARBA00022840"/>
    </source>
</evidence>
<feature type="transmembrane region" description="Helical" evidence="10">
    <location>
        <begin position="258"/>
        <end position="280"/>
    </location>
</feature>
<feature type="transmembrane region" description="Helical" evidence="10">
    <location>
        <begin position="12"/>
        <end position="34"/>
    </location>
</feature>
<accession>A0A917HJ98</accession>
<keyword evidence="8" id="KW-0067">ATP-binding</keyword>
<protein>
    <recommendedName>
        <fullName evidence="3">histidine kinase</fullName>
        <ecNumber evidence="3">2.7.13.3</ecNumber>
    </recommendedName>
</protein>
<evidence type="ECO:0000313" key="13">
    <source>
        <dbReference type="Proteomes" id="UP000600247"/>
    </source>
</evidence>
<evidence type="ECO:0000256" key="3">
    <source>
        <dbReference type="ARBA" id="ARBA00012438"/>
    </source>
</evidence>
<dbReference type="CDD" id="cd00075">
    <property type="entry name" value="HATPase"/>
    <property type="match status" value="1"/>
</dbReference>
<keyword evidence="7 12" id="KW-0418">Kinase</keyword>
<comment type="catalytic activity">
    <reaction evidence="1">
        <text>ATP + protein L-histidine = ADP + protein N-phospho-L-histidine.</text>
        <dbReference type="EC" id="2.7.13.3"/>
    </reaction>
</comment>
<dbReference type="PROSITE" id="PS50109">
    <property type="entry name" value="HIS_KIN"/>
    <property type="match status" value="1"/>
</dbReference>
<name>A0A917HJ98_9BACL</name>
<evidence type="ECO:0000256" key="1">
    <source>
        <dbReference type="ARBA" id="ARBA00000085"/>
    </source>
</evidence>
<feature type="domain" description="Histidine kinase" evidence="11">
    <location>
        <begin position="364"/>
        <end position="584"/>
    </location>
</feature>
<keyword evidence="10" id="KW-0472">Membrane</keyword>
<dbReference type="SMART" id="SM00388">
    <property type="entry name" value="HisKA"/>
    <property type="match status" value="1"/>
</dbReference>
<sequence>MNIKRRLALRFVFQLSIAGIVSLLIVVLSGLWVIRQYAEIQISRDFASVGLERLVESSKLTTDGFEFEPGLLERVKKNNGWLQSLDENGQVERSYNTPNDVPKQYTSGQLMEYWLNKNAFPYEIYLWVQKKEGKLFTLIYGTRNELTPLFEQVKAEARFSGSELVIPEKAASRLRSLGGFVQLLDSNGAELASFNKPKGVESRYKIDDMVVRTLYFYRFDDRILTSYEEDTGRTWIVGLPNITSGKVDRGWLPPEGKVLLTAMTVMFIALIIVFTLLSLWNAHRFGVPMLHMLAWLNSLGKAEFKEPLDRRGIAVSRKRSGEWRSRYRVFAEVLYSIDHLAATLLRDQKLREQNKHLREEWISGITHDLKTPLSSIKGYTHMLAEDSYEWSLEEVRKFSRIMLEKAAHMDTLINDLAMSYRISAGMQQEDGERIELNEWLGAALERAGASPSFNKERIRFVPADKPLYAKLHKPWMERVIANIAANVWLYNPPETILTVKVEEVEDRGQVALSFSDNGNGMDGDTANRLFERYYRGTDSASSTDGSGLGMAISKGLVEAMSGEITVRTYPGTGTTIRVTFPIMK</sequence>
<dbReference type="SUPFAM" id="SSF55874">
    <property type="entry name" value="ATPase domain of HSP90 chaperone/DNA topoisomerase II/histidine kinase"/>
    <property type="match status" value="1"/>
</dbReference>
<dbReference type="Proteomes" id="UP000600247">
    <property type="component" value="Unassembled WGS sequence"/>
</dbReference>
<dbReference type="RefSeq" id="WP_188891311.1">
    <property type="nucleotide sequence ID" value="NZ_BMHY01000010.1"/>
</dbReference>
<gene>
    <name evidence="12" type="primary">mrsK2</name>
    <name evidence="12" type="ORF">GCM10010918_43380</name>
</gene>
<proteinExistence type="predicted"/>
<dbReference type="Gene3D" id="3.30.565.10">
    <property type="entry name" value="Histidine kinase-like ATPase, C-terminal domain"/>
    <property type="match status" value="1"/>
</dbReference>
<evidence type="ECO:0000313" key="12">
    <source>
        <dbReference type="EMBL" id="GGG81467.1"/>
    </source>
</evidence>
<dbReference type="EC" id="2.7.13.3" evidence="3"/>
<dbReference type="SUPFAM" id="SSF47384">
    <property type="entry name" value="Homodimeric domain of signal transducing histidine kinase"/>
    <property type="match status" value="1"/>
</dbReference>
<dbReference type="InterPro" id="IPR050351">
    <property type="entry name" value="BphY/WalK/GraS-like"/>
</dbReference>
<evidence type="ECO:0000256" key="5">
    <source>
        <dbReference type="ARBA" id="ARBA00022679"/>
    </source>
</evidence>
<evidence type="ECO:0000259" key="11">
    <source>
        <dbReference type="PROSITE" id="PS50109"/>
    </source>
</evidence>
<evidence type="ECO:0000256" key="6">
    <source>
        <dbReference type="ARBA" id="ARBA00022741"/>
    </source>
</evidence>
<dbReference type="GO" id="GO:0005886">
    <property type="term" value="C:plasma membrane"/>
    <property type="evidence" value="ECO:0007669"/>
    <property type="project" value="TreeGrafter"/>
</dbReference>
<reference evidence="12 13" key="1">
    <citation type="journal article" date="2014" name="Int. J. Syst. Evol. Microbiol.">
        <title>Complete genome sequence of Corynebacterium casei LMG S-19264T (=DSM 44701T), isolated from a smear-ripened cheese.</title>
        <authorList>
            <consortium name="US DOE Joint Genome Institute (JGI-PGF)"/>
            <person name="Walter F."/>
            <person name="Albersmeier A."/>
            <person name="Kalinowski J."/>
            <person name="Ruckert C."/>
        </authorList>
    </citation>
    <scope>NUCLEOTIDE SEQUENCE [LARGE SCALE GENOMIC DNA]</scope>
    <source>
        <strain evidence="12 13">CGMCC 1.15286</strain>
    </source>
</reference>
<comment type="caution">
    <text evidence="12">The sequence shown here is derived from an EMBL/GenBank/DDBJ whole genome shotgun (WGS) entry which is preliminary data.</text>
</comment>
<dbReference type="Pfam" id="PF00512">
    <property type="entry name" value="HisKA"/>
    <property type="match status" value="1"/>
</dbReference>
<dbReference type="InterPro" id="IPR004358">
    <property type="entry name" value="Sig_transdc_His_kin-like_C"/>
</dbReference>
<comment type="subcellular location">
    <subcellularLocation>
        <location evidence="2">Membrane</location>
    </subcellularLocation>
</comment>
<evidence type="ECO:0000256" key="7">
    <source>
        <dbReference type="ARBA" id="ARBA00022777"/>
    </source>
</evidence>
<dbReference type="GO" id="GO:0016036">
    <property type="term" value="P:cellular response to phosphate starvation"/>
    <property type="evidence" value="ECO:0007669"/>
    <property type="project" value="TreeGrafter"/>
</dbReference>
<dbReference type="InterPro" id="IPR036890">
    <property type="entry name" value="HATPase_C_sf"/>
</dbReference>
<dbReference type="InterPro" id="IPR036097">
    <property type="entry name" value="HisK_dim/P_sf"/>
</dbReference>
<keyword evidence="9" id="KW-0902">Two-component regulatory system</keyword>
<keyword evidence="10" id="KW-0812">Transmembrane</keyword>
<dbReference type="Pfam" id="PF02518">
    <property type="entry name" value="HATPase_c"/>
    <property type="match status" value="1"/>
</dbReference>
<evidence type="ECO:0000256" key="4">
    <source>
        <dbReference type="ARBA" id="ARBA00022553"/>
    </source>
</evidence>
<dbReference type="AlphaFoldDB" id="A0A917HJ98"/>
<evidence type="ECO:0000256" key="9">
    <source>
        <dbReference type="ARBA" id="ARBA00023012"/>
    </source>
</evidence>
<dbReference type="EMBL" id="BMHY01000010">
    <property type="protein sequence ID" value="GGG81467.1"/>
    <property type="molecule type" value="Genomic_DNA"/>
</dbReference>
<keyword evidence="13" id="KW-1185">Reference proteome</keyword>
<keyword evidence="5" id="KW-0808">Transferase</keyword>
<dbReference type="Gene3D" id="1.10.287.130">
    <property type="match status" value="1"/>
</dbReference>
<dbReference type="CDD" id="cd00082">
    <property type="entry name" value="HisKA"/>
    <property type="match status" value="1"/>
</dbReference>
<dbReference type="PANTHER" id="PTHR45453:SF1">
    <property type="entry name" value="PHOSPHATE REGULON SENSOR PROTEIN PHOR"/>
    <property type="match status" value="1"/>
</dbReference>
<dbReference type="SMART" id="SM00387">
    <property type="entry name" value="HATPase_c"/>
    <property type="match status" value="1"/>
</dbReference>
<dbReference type="PANTHER" id="PTHR45453">
    <property type="entry name" value="PHOSPHATE REGULON SENSOR PROTEIN PHOR"/>
    <property type="match status" value="1"/>
</dbReference>
<keyword evidence="10" id="KW-1133">Transmembrane helix</keyword>
<dbReference type="InterPro" id="IPR003594">
    <property type="entry name" value="HATPase_dom"/>
</dbReference>
<dbReference type="InterPro" id="IPR005467">
    <property type="entry name" value="His_kinase_dom"/>
</dbReference>
<keyword evidence="4" id="KW-0597">Phosphoprotein</keyword>
<keyword evidence="6" id="KW-0547">Nucleotide-binding</keyword>
<evidence type="ECO:0000256" key="10">
    <source>
        <dbReference type="SAM" id="Phobius"/>
    </source>
</evidence>
<dbReference type="GO" id="GO:0000155">
    <property type="term" value="F:phosphorelay sensor kinase activity"/>
    <property type="evidence" value="ECO:0007669"/>
    <property type="project" value="InterPro"/>
</dbReference>
<organism evidence="12 13">
    <name type="scientific">Paenibacillus radicis</name>
    <name type="common">ex Gao et al. 2016</name>
    <dbReference type="NCBI Taxonomy" id="1737354"/>
    <lineage>
        <taxon>Bacteria</taxon>
        <taxon>Bacillati</taxon>
        <taxon>Bacillota</taxon>
        <taxon>Bacilli</taxon>
        <taxon>Bacillales</taxon>
        <taxon>Paenibacillaceae</taxon>
        <taxon>Paenibacillus</taxon>
    </lineage>
</organism>
<dbReference type="InterPro" id="IPR003661">
    <property type="entry name" value="HisK_dim/P_dom"/>
</dbReference>
<dbReference type="GO" id="GO:0005524">
    <property type="term" value="F:ATP binding"/>
    <property type="evidence" value="ECO:0007669"/>
    <property type="project" value="UniProtKB-KW"/>
</dbReference>
<dbReference type="GO" id="GO:0004721">
    <property type="term" value="F:phosphoprotein phosphatase activity"/>
    <property type="evidence" value="ECO:0007669"/>
    <property type="project" value="TreeGrafter"/>
</dbReference>
<evidence type="ECO:0000256" key="2">
    <source>
        <dbReference type="ARBA" id="ARBA00004370"/>
    </source>
</evidence>
<dbReference type="PRINTS" id="PR00344">
    <property type="entry name" value="BCTRLSENSOR"/>
</dbReference>